<name>A0A9D4DVS0_DREPO</name>
<dbReference type="SMART" id="SM00209">
    <property type="entry name" value="TSP1"/>
    <property type="match status" value="1"/>
</dbReference>
<reference evidence="6" key="1">
    <citation type="journal article" date="2019" name="bioRxiv">
        <title>The Genome of the Zebra Mussel, Dreissena polymorpha: A Resource for Invasive Species Research.</title>
        <authorList>
            <person name="McCartney M.A."/>
            <person name="Auch B."/>
            <person name="Kono T."/>
            <person name="Mallez S."/>
            <person name="Zhang Y."/>
            <person name="Obille A."/>
            <person name="Becker A."/>
            <person name="Abrahante J.E."/>
            <person name="Garbe J."/>
            <person name="Badalamenti J.P."/>
            <person name="Herman A."/>
            <person name="Mangelson H."/>
            <person name="Liachko I."/>
            <person name="Sullivan S."/>
            <person name="Sone E.D."/>
            <person name="Koren S."/>
            <person name="Silverstein K.A.T."/>
            <person name="Beckman K.B."/>
            <person name="Gohl D.M."/>
        </authorList>
    </citation>
    <scope>NUCLEOTIDE SEQUENCE</scope>
    <source>
        <strain evidence="6">Duluth1</strain>
        <tissue evidence="6">Whole animal</tissue>
    </source>
</reference>
<evidence type="ECO:0000256" key="3">
    <source>
        <dbReference type="ARBA" id="ARBA00022729"/>
    </source>
</evidence>
<sequence>MRTIAPEIRARIQFVFKNHALTEVSIRFRLILIKMELFKMLNSQLILFIIKTTFITFNLDGGWSSWGGWQSCSVSCGVGLKVQRRTCNSPSPSAYGKGCEGNSETSAVCVNTPCK</sequence>
<evidence type="ECO:0000256" key="2">
    <source>
        <dbReference type="ARBA" id="ARBA00022525"/>
    </source>
</evidence>
<dbReference type="Proteomes" id="UP000828390">
    <property type="component" value="Unassembled WGS sequence"/>
</dbReference>
<dbReference type="EMBL" id="JAIWYP010000010">
    <property type="protein sequence ID" value="KAH3754897.1"/>
    <property type="molecule type" value="Genomic_DNA"/>
</dbReference>
<keyword evidence="3" id="KW-0732">Signal</keyword>
<dbReference type="AlphaFoldDB" id="A0A9D4DVS0"/>
<proteinExistence type="predicted"/>
<dbReference type="Pfam" id="PF00090">
    <property type="entry name" value="TSP_1"/>
    <property type="match status" value="1"/>
</dbReference>
<dbReference type="PRINTS" id="PR01705">
    <property type="entry name" value="TSP1REPEAT"/>
</dbReference>
<dbReference type="InterPro" id="IPR000884">
    <property type="entry name" value="TSP1_rpt"/>
</dbReference>
<dbReference type="InterPro" id="IPR036383">
    <property type="entry name" value="TSP1_rpt_sf"/>
</dbReference>
<dbReference type="PANTHER" id="PTHR22906">
    <property type="entry name" value="PROPERDIN"/>
    <property type="match status" value="1"/>
</dbReference>
<keyword evidence="5" id="KW-1015">Disulfide bond</keyword>
<keyword evidence="4" id="KW-0677">Repeat</keyword>
<comment type="subcellular location">
    <subcellularLocation>
        <location evidence="1">Secreted</location>
    </subcellularLocation>
</comment>
<keyword evidence="2" id="KW-0964">Secreted</keyword>
<dbReference type="PROSITE" id="PS50092">
    <property type="entry name" value="TSP1"/>
    <property type="match status" value="1"/>
</dbReference>
<dbReference type="SUPFAM" id="SSF82895">
    <property type="entry name" value="TSP-1 type 1 repeat"/>
    <property type="match status" value="1"/>
</dbReference>
<evidence type="ECO:0000313" key="7">
    <source>
        <dbReference type="Proteomes" id="UP000828390"/>
    </source>
</evidence>
<evidence type="ECO:0000313" key="6">
    <source>
        <dbReference type="EMBL" id="KAH3754897.1"/>
    </source>
</evidence>
<dbReference type="PANTHER" id="PTHR22906:SF43">
    <property type="entry name" value="PROPERDIN"/>
    <property type="match status" value="1"/>
</dbReference>
<dbReference type="Gene3D" id="2.20.100.10">
    <property type="entry name" value="Thrombospondin type-1 (TSP1) repeat"/>
    <property type="match status" value="1"/>
</dbReference>
<dbReference type="InterPro" id="IPR052065">
    <property type="entry name" value="Compl_asym_regulator"/>
</dbReference>
<comment type="caution">
    <text evidence="6">The sequence shown here is derived from an EMBL/GenBank/DDBJ whole genome shotgun (WGS) entry which is preliminary data.</text>
</comment>
<keyword evidence="7" id="KW-1185">Reference proteome</keyword>
<evidence type="ECO:0000256" key="5">
    <source>
        <dbReference type="ARBA" id="ARBA00023157"/>
    </source>
</evidence>
<accession>A0A9D4DVS0</accession>
<reference evidence="6" key="2">
    <citation type="submission" date="2020-11" db="EMBL/GenBank/DDBJ databases">
        <authorList>
            <person name="McCartney M.A."/>
            <person name="Auch B."/>
            <person name="Kono T."/>
            <person name="Mallez S."/>
            <person name="Becker A."/>
            <person name="Gohl D.M."/>
            <person name="Silverstein K.A.T."/>
            <person name="Koren S."/>
            <person name="Bechman K.B."/>
            <person name="Herman A."/>
            <person name="Abrahante J.E."/>
            <person name="Garbe J."/>
        </authorList>
    </citation>
    <scope>NUCLEOTIDE SEQUENCE</scope>
    <source>
        <strain evidence="6">Duluth1</strain>
        <tissue evidence="6">Whole animal</tissue>
    </source>
</reference>
<evidence type="ECO:0000256" key="4">
    <source>
        <dbReference type="ARBA" id="ARBA00022737"/>
    </source>
</evidence>
<dbReference type="FunFam" id="2.20.100.10:FF:000001">
    <property type="entry name" value="semaphorin-5A isoform X1"/>
    <property type="match status" value="1"/>
</dbReference>
<organism evidence="6 7">
    <name type="scientific">Dreissena polymorpha</name>
    <name type="common">Zebra mussel</name>
    <name type="synonym">Mytilus polymorpha</name>
    <dbReference type="NCBI Taxonomy" id="45954"/>
    <lineage>
        <taxon>Eukaryota</taxon>
        <taxon>Metazoa</taxon>
        <taxon>Spiralia</taxon>
        <taxon>Lophotrochozoa</taxon>
        <taxon>Mollusca</taxon>
        <taxon>Bivalvia</taxon>
        <taxon>Autobranchia</taxon>
        <taxon>Heteroconchia</taxon>
        <taxon>Euheterodonta</taxon>
        <taxon>Imparidentia</taxon>
        <taxon>Neoheterodontei</taxon>
        <taxon>Myida</taxon>
        <taxon>Dreissenoidea</taxon>
        <taxon>Dreissenidae</taxon>
        <taxon>Dreissena</taxon>
    </lineage>
</organism>
<gene>
    <name evidence="6" type="ORF">DPMN_189577</name>
</gene>
<evidence type="ECO:0000256" key="1">
    <source>
        <dbReference type="ARBA" id="ARBA00004613"/>
    </source>
</evidence>
<protein>
    <submittedName>
        <fullName evidence="6">Uncharacterized protein</fullName>
    </submittedName>
</protein>